<protein>
    <submittedName>
        <fullName evidence="2">Uncharacterized protein</fullName>
    </submittedName>
</protein>
<sequence length="103" mass="11067">MKRRIPDDSPESMRRVLLARMAATRAELSASNHVVEIARRARSGDIAEYPVMRLPTLGGSTGAAVAVALAGFVILGPRRLVTTAVRAGLVALIGQMTREIMQK</sequence>
<keyword evidence="1" id="KW-0472">Membrane</keyword>
<dbReference type="Proteomes" id="UP000494125">
    <property type="component" value="Unassembled WGS sequence"/>
</dbReference>
<evidence type="ECO:0000256" key="1">
    <source>
        <dbReference type="SAM" id="Phobius"/>
    </source>
</evidence>
<keyword evidence="3" id="KW-1185">Reference proteome</keyword>
<name>A0A6P2J8E8_9BURK</name>
<reference evidence="2 3" key="1">
    <citation type="submission" date="2019-09" db="EMBL/GenBank/DDBJ databases">
        <authorList>
            <person name="Depoorter E."/>
        </authorList>
    </citation>
    <scope>NUCLEOTIDE SEQUENCE [LARGE SCALE GENOMIC DNA]</scope>
    <source>
        <strain evidence="2">LMG 24065</strain>
    </source>
</reference>
<proteinExistence type="predicted"/>
<dbReference type="AlphaFoldDB" id="A0A6P2J8E8"/>
<keyword evidence="1" id="KW-0812">Transmembrane</keyword>
<accession>A0A6P2J8E8</accession>
<keyword evidence="1" id="KW-1133">Transmembrane helix</keyword>
<gene>
    <name evidence="2" type="ORF">BDI24065_01764</name>
</gene>
<feature type="transmembrane region" description="Helical" evidence="1">
    <location>
        <begin position="57"/>
        <end position="76"/>
    </location>
</feature>
<evidence type="ECO:0000313" key="2">
    <source>
        <dbReference type="EMBL" id="VWB39657.1"/>
    </source>
</evidence>
<organism evidence="2 3">
    <name type="scientific">Burkholderia diffusa</name>
    <dbReference type="NCBI Taxonomy" id="488732"/>
    <lineage>
        <taxon>Bacteria</taxon>
        <taxon>Pseudomonadati</taxon>
        <taxon>Pseudomonadota</taxon>
        <taxon>Betaproteobacteria</taxon>
        <taxon>Burkholderiales</taxon>
        <taxon>Burkholderiaceae</taxon>
        <taxon>Burkholderia</taxon>
        <taxon>Burkholderia cepacia complex</taxon>
    </lineage>
</organism>
<dbReference type="EMBL" id="CABVPN010000007">
    <property type="protein sequence ID" value="VWB39657.1"/>
    <property type="molecule type" value="Genomic_DNA"/>
</dbReference>
<evidence type="ECO:0000313" key="3">
    <source>
        <dbReference type="Proteomes" id="UP000494125"/>
    </source>
</evidence>